<dbReference type="CDD" id="cd07962">
    <property type="entry name" value="Anticodon_Ia_Val"/>
    <property type="match status" value="1"/>
</dbReference>
<comment type="domain">
    <text evidence="12">The C-terminal coiled-coil domain is crucial for aminoacylation activity.</text>
</comment>
<evidence type="ECO:0000313" key="16">
    <source>
        <dbReference type="EMBL" id="RGN51013.1"/>
    </source>
</evidence>
<feature type="domain" description="Methionyl/Valyl/Leucyl/Isoleucyl-tRNA synthetase anticodon-binding" evidence="14">
    <location>
        <begin position="615"/>
        <end position="757"/>
    </location>
</feature>
<dbReference type="Gene3D" id="3.90.740.10">
    <property type="entry name" value="Valyl/Leucyl/Isoleucyl-tRNA synthetase, editing domain"/>
    <property type="match status" value="2"/>
</dbReference>
<evidence type="ECO:0000256" key="8">
    <source>
        <dbReference type="ARBA" id="ARBA00023054"/>
    </source>
</evidence>
<dbReference type="PROSITE" id="PS00178">
    <property type="entry name" value="AA_TRNA_LIGASE_I"/>
    <property type="match status" value="1"/>
</dbReference>
<keyword evidence="3 12" id="KW-0963">Cytoplasm</keyword>
<keyword evidence="6 12" id="KW-0067">ATP-binding</keyword>
<dbReference type="CDD" id="cd00817">
    <property type="entry name" value="ValRS_core"/>
    <property type="match status" value="1"/>
</dbReference>
<sequence>MEIASKYNPAEVEGKWYQYWLDNGFFKSKPDGREPYTIVIPPPNVTGVLHMGHMLNNTIQDILIRRARMQGKNACWVPGTDHASIATEAKVVNRLAQQGIKKTDLTREDFLKHAWEWKEEHGGIILKQLRKLGASCDWDRTAFTMDELRSESVIKVFVDLYNKGLIYRGVRMVNWDPKALTALSDEEVIYKEEHSKLYYLRYKVEGDPEGRYAIVATTRPETIMGDTAMCINPNDPKNTWLKGKKVIVPLVNRVIPVIEDDYVDIEFGTGCLKVTPAHDVNDYMLGEKYNLPSIDIFNDNGTISEAGGLYVGMDRFDVRKQIEKDLEAAGLMEKVEAYENKVGFSERTNVPIEPKLSMQWFLKMEHLAQIALEPVMKDDIKFYPPKFKNTYRHWMENIKDWCISRQLWWGHRIPAYFLPEGGYVVAETAEKALEMAKEKTGNASLTMADLRQDEDVLDTWFSSWLWPISLFNGINDPDNQEINYYYPTSDLVTGPDIIFFWVARMIMAGYEYRGKMPFKNVYFTGIVRDKLGRKMSKSLGNSPDPLQLIEQYGADGVRMGLMMAAPAGNDIPFDDALCEQGRNFNNKIWNAFRLIKGWTVDSTIEQPEAAATAVKWFKMQLDKTIAEMDDLFGKYRLSEAMMAVYKLFWDEFSSWYLEMVKPGYQQPVDKSTYLSTLGFFDALLRLLHPFMPFITEELWQALEPRKEGESLMVALIPEVAPVDNLYLEDFEIAKEIVGGVRTIRLQKNIPNKEALELQVLGEHNDHFNSVIAKMCNLSSIIRTEEKAAGSASFLVRTTEYAVPLGNMINVEEELAKLQDELKYQQGFLASVMKKLSNESFVSKAPAKVIEMERKKQADAESKIKSIEESIAALKK</sequence>
<evidence type="ECO:0000256" key="6">
    <source>
        <dbReference type="ARBA" id="ARBA00022840"/>
    </source>
</evidence>
<dbReference type="AlphaFoldDB" id="A0AB37LT73"/>
<evidence type="ECO:0000256" key="12">
    <source>
        <dbReference type="HAMAP-Rule" id="MF_02004"/>
    </source>
</evidence>
<dbReference type="Pfam" id="PF00133">
    <property type="entry name" value="tRNA-synt_1"/>
    <property type="match status" value="1"/>
</dbReference>
<dbReference type="FunFam" id="3.90.740.10:FF:000015">
    <property type="entry name" value="Valine--tRNA ligase"/>
    <property type="match status" value="1"/>
</dbReference>
<comment type="subunit">
    <text evidence="2 12">Monomer.</text>
</comment>
<protein>
    <recommendedName>
        <fullName evidence="12">Valine--tRNA ligase</fullName>
        <ecNumber evidence="12">6.1.1.9</ecNumber>
    </recommendedName>
    <alternativeName>
        <fullName evidence="12">Valyl-tRNA synthetase</fullName>
        <shortName evidence="12">ValRS</shortName>
    </alternativeName>
</protein>
<name>A0AB37LT73_9BACT</name>
<dbReference type="Gene3D" id="3.40.50.620">
    <property type="entry name" value="HUPs"/>
    <property type="match status" value="2"/>
</dbReference>
<dbReference type="GO" id="GO:0004832">
    <property type="term" value="F:valine-tRNA ligase activity"/>
    <property type="evidence" value="ECO:0007669"/>
    <property type="project" value="UniProtKB-UniRule"/>
</dbReference>
<dbReference type="InterPro" id="IPR001412">
    <property type="entry name" value="aa-tRNA-synth_I_CS"/>
</dbReference>
<dbReference type="Pfam" id="PF08264">
    <property type="entry name" value="Anticodon_1"/>
    <property type="match status" value="1"/>
</dbReference>
<keyword evidence="4 12" id="KW-0436">Ligase</keyword>
<dbReference type="PANTHER" id="PTHR11946:SF109">
    <property type="entry name" value="VALINE--TRNA LIGASE"/>
    <property type="match status" value="1"/>
</dbReference>
<dbReference type="Proteomes" id="UP000261088">
    <property type="component" value="Unassembled WGS sequence"/>
</dbReference>
<dbReference type="SUPFAM" id="SSF46589">
    <property type="entry name" value="tRNA-binding arm"/>
    <property type="match status" value="1"/>
</dbReference>
<evidence type="ECO:0000256" key="2">
    <source>
        <dbReference type="ARBA" id="ARBA00011245"/>
    </source>
</evidence>
<evidence type="ECO:0000256" key="9">
    <source>
        <dbReference type="ARBA" id="ARBA00023146"/>
    </source>
</evidence>
<dbReference type="PANTHER" id="PTHR11946">
    <property type="entry name" value="VALYL-TRNA SYNTHETASES"/>
    <property type="match status" value="1"/>
</dbReference>
<comment type="domain">
    <text evidence="12">ValRS has two distinct active sites: one for aminoacylation and one for editing. The misactivated threonine is translocated from the active site to the editing site.</text>
</comment>
<dbReference type="HAMAP" id="MF_02004">
    <property type="entry name" value="Val_tRNA_synth_type1"/>
    <property type="match status" value="1"/>
</dbReference>
<evidence type="ECO:0000256" key="7">
    <source>
        <dbReference type="ARBA" id="ARBA00022917"/>
    </source>
</evidence>
<accession>A0AB37LT73</accession>
<keyword evidence="9 12" id="KW-0030">Aminoacyl-tRNA synthetase</keyword>
<comment type="catalytic activity">
    <reaction evidence="10 12">
        <text>tRNA(Val) + L-valine + ATP = L-valyl-tRNA(Val) + AMP + diphosphate</text>
        <dbReference type="Rhea" id="RHEA:10704"/>
        <dbReference type="Rhea" id="RHEA-COMP:9672"/>
        <dbReference type="Rhea" id="RHEA-COMP:9708"/>
        <dbReference type="ChEBI" id="CHEBI:30616"/>
        <dbReference type="ChEBI" id="CHEBI:33019"/>
        <dbReference type="ChEBI" id="CHEBI:57762"/>
        <dbReference type="ChEBI" id="CHEBI:78442"/>
        <dbReference type="ChEBI" id="CHEBI:78537"/>
        <dbReference type="ChEBI" id="CHEBI:456215"/>
        <dbReference type="EC" id="6.1.1.9"/>
    </reaction>
</comment>
<dbReference type="Pfam" id="PF10458">
    <property type="entry name" value="Val_tRNA-synt_C"/>
    <property type="match status" value="1"/>
</dbReference>
<dbReference type="GO" id="GO:0005524">
    <property type="term" value="F:ATP binding"/>
    <property type="evidence" value="ECO:0007669"/>
    <property type="project" value="UniProtKB-UniRule"/>
</dbReference>
<keyword evidence="7 12" id="KW-0648">Protein biosynthesis</keyword>
<evidence type="ECO:0000256" key="3">
    <source>
        <dbReference type="ARBA" id="ARBA00022490"/>
    </source>
</evidence>
<evidence type="ECO:0000259" key="13">
    <source>
        <dbReference type="Pfam" id="PF00133"/>
    </source>
</evidence>
<evidence type="ECO:0000256" key="10">
    <source>
        <dbReference type="ARBA" id="ARBA00047552"/>
    </source>
</evidence>
<dbReference type="GO" id="GO:0005829">
    <property type="term" value="C:cytosol"/>
    <property type="evidence" value="ECO:0007669"/>
    <property type="project" value="TreeGrafter"/>
</dbReference>
<feature type="domain" description="Valyl-tRNA synthetase tRNA-binding arm" evidence="15">
    <location>
        <begin position="809"/>
        <end position="874"/>
    </location>
</feature>
<dbReference type="NCBIfam" id="NF004349">
    <property type="entry name" value="PRK05729.1"/>
    <property type="match status" value="1"/>
</dbReference>
<evidence type="ECO:0000256" key="5">
    <source>
        <dbReference type="ARBA" id="ARBA00022741"/>
    </source>
</evidence>
<proteinExistence type="inferred from homology"/>
<dbReference type="RefSeq" id="WP_005646052.1">
    <property type="nucleotide sequence ID" value="NZ_JADNKC010000011.1"/>
</dbReference>
<dbReference type="FunFam" id="3.40.50.620:FF:000032">
    <property type="entry name" value="Valine--tRNA ligase"/>
    <property type="match status" value="1"/>
</dbReference>
<evidence type="ECO:0000259" key="14">
    <source>
        <dbReference type="Pfam" id="PF08264"/>
    </source>
</evidence>
<dbReference type="GO" id="GO:0002161">
    <property type="term" value="F:aminoacyl-tRNA deacylase activity"/>
    <property type="evidence" value="ECO:0007669"/>
    <property type="project" value="InterPro"/>
</dbReference>
<dbReference type="InterPro" id="IPR014729">
    <property type="entry name" value="Rossmann-like_a/b/a_fold"/>
</dbReference>
<dbReference type="SUPFAM" id="SSF47323">
    <property type="entry name" value="Anticodon-binding domain of a subclass of class I aminoacyl-tRNA synthetases"/>
    <property type="match status" value="1"/>
</dbReference>
<feature type="domain" description="Aminoacyl-tRNA synthetase class Ia" evidence="13">
    <location>
        <begin position="15"/>
        <end position="573"/>
    </location>
</feature>
<evidence type="ECO:0000256" key="1">
    <source>
        <dbReference type="ARBA" id="ARBA00004496"/>
    </source>
</evidence>
<dbReference type="InterPro" id="IPR002300">
    <property type="entry name" value="aa-tRNA-synth_Ia"/>
</dbReference>
<dbReference type="InterPro" id="IPR033705">
    <property type="entry name" value="Anticodon_Ia_Val"/>
</dbReference>
<dbReference type="SUPFAM" id="SSF52374">
    <property type="entry name" value="Nucleotidylyl transferase"/>
    <property type="match status" value="1"/>
</dbReference>
<dbReference type="Gene3D" id="1.10.730.10">
    <property type="entry name" value="Isoleucyl-tRNA Synthetase, Domain 1"/>
    <property type="match status" value="1"/>
</dbReference>
<evidence type="ECO:0000256" key="11">
    <source>
        <dbReference type="ARBA" id="ARBA00060830"/>
    </source>
</evidence>
<dbReference type="InterPro" id="IPR019499">
    <property type="entry name" value="Val-tRNA_synth_tRNA-bd"/>
</dbReference>
<dbReference type="GO" id="GO:0006438">
    <property type="term" value="P:valyl-tRNA aminoacylation"/>
    <property type="evidence" value="ECO:0007669"/>
    <property type="project" value="UniProtKB-UniRule"/>
</dbReference>
<comment type="similarity">
    <text evidence="11 12">Belongs to the class-I aminoacyl-tRNA synthetase family. ValS type 1 subfamily.</text>
</comment>
<gene>
    <name evidence="12" type="primary">valS</name>
    <name evidence="16" type="ORF">DXB61_11840</name>
</gene>
<reference evidence="16 17" key="1">
    <citation type="submission" date="2018-08" db="EMBL/GenBank/DDBJ databases">
        <title>A genome reference for cultivated species of the human gut microbiota.</title>
        <authorList>
            <person name="Zou Y."/>
            <person name="Xue W."/>
            <person name="Luo G."/>
        </authorList>
    </citation>
    <scope>NUCLEOTIDE SEQUENCE [LARGE SCALE GENOMIC DNA]</scope>
    <source>
        <strain evidence="16 17">OM05-11AA</strain>
    </source>
</reference>
<evidence type="ECO:0000259" key="15">
    <source>
        <dbReference type="Pfam" id="PF10458"/>
    </source>
</evidence>
<evidence type="ECO:0000313" key="17">
    <source>
        <dbReference type="Proteomes" id="UP000261088"/>
    </source>
</evidence>
<dbReference type="FunFam" id="1.10.730.10:FF:000002">
    <property type="entry name" value="Leucine--tRNA ligase"/>
    <property type="match status" value="1"/>
</dbReference>
<keyword evidence="8 12" id="KW-0175">Coiled coil</keyword>
<feature type="short sequence motif" description="'HIGH' region" evidence="12">
    <location>
        <begin position="43"/>
        <end position="53"/>
    </location>
</feature>
<dbReference type="InterPro" id="IPR002303">
    <property type="entry name" value="Valyl-tRNA_ligase"/>
</dbReference>
<dbReference type="SUPFAM" id="SSF50677">
    <property type="entry name" value="ValRS/IleRS/LeuRS editing domain"/>
    <property type="match status" value="1"/>
</dbReference>
<dbReference type="InterPro" id="IPR010978">
    <property type="entry name" value="tRNA-bd_arm"/>
</dbReference>
<dbReference type="PRINTS" id="PR00986">
    <property type="entry name" value="TRNASYNTHVAL"/>
</dbReference>
<comment type="caution">
    <text evidence="16">The sequence shown here is derived from an EMBL/GenBank/DDBJ whole genome shotgun (WGS) entry which is preliminary data.</text>
</comment>
<dbReference type="InterPro" id="IPR037118">
    <property type="entry name" value="Val-tRNA_synth_C_sf"/>
</dbReference>
<dbReference type="InterPro" id="IPR009008">
    <property type="entry name" value="Val/Leu/Ile-tRNA-synth_edit"/>
</dbReference>
<keyword evidence="5 12" id="KW-0547">Nucleotide-binding</keyword>
<comment type="function">
    <text evidence="12">Catalyzes the attachment of valine to tRNA(Val). As ValRS can inadvertently accommodate and process structurally similar amino acids such as threonine, to avoid such errors, it has a 'posttransfer' editing activity that hydrolyzes mischarged Thr-tRNA(Val) in a tRNA-dependent manner.</text>
</comment>
<evidence type="ECO:0000256" key="4">
    <source>
        <dbReference type="ARBA" id="ARBA00022598"/>
    </source>
</evidence>
<feature type="binding site" evidence="12">
    <location>
        <position position="537"/>
    </location>
    <ligand>
        <name>ATP</name>
        <dbReference type="ChEBI" id="CHEBI:30616"/>
    </ligand>
</feature>
<dbReference type="InterPro" id="IPR013155">
    <property type="entry name" value="M/V/L/I-tRNA-synth_anticd-bd"/>
</dbReference>
<comment type="subcellular location">
    <subcellularLocation>
        <location evidence="1 12">Cytoplasm</location>
    </subcellularLocation>
</comment>
<dbReference type="Gene3D" id="1.10.287.380">
    <property type="entry name" value="Valyl-tRNA synthetase, C-terminal domain"/>
    <property type="match status" value="1"/>
</dbReference>
<dbReference type="FunFam" id="1.10.287.380:FF:000001">
    <property type="entry name" value="Valine--tRNA ligase"/>
    <property type="match status" value="1"/>
</dbReference>
<feature type="short sequence motif" description="'KMSKS' region" evidence="12">
    <location>
        <begin position="534"/>
        <end position="538"/>
    </location>
</feature>
<dbReference type="InterPro" id="IPR009080">
    <property type="entry name" value="tRNAsynth_Ia_anticodon-bd"/>
</dbReference>
<organism evidence="16 17">
    <name type="scientific">Parabacteroides merdae</name>
    <dbReference type="NCBI Taxonomy" id="46503"/>
    <lineage>
        <taxon>Bacteria</taxon>
        <taxon>Pseudomonadati</taxon>
        <taxon>Bacteroidota</taxon>
        <taxon>Bacteroidia</taxon>
        <taxon>Bacteroidales</taxon>
        <taxon>Tannerellaceae</taxon>
        <taxon>Parabacteroides</taxon>
    </lineage>
</organism>
<dbReference type="EC" id="6.1.1.9" evidence="12"/>
<dbReference type="EMBL" id="QSUP01000013">
    <property type="protein sequence ID" value="RGN51013.1"/>
    <property type="molecule type" value="Genomic_DNA"/>
</dbReference>
<dbReference type="NCBIfam" id="TIGR00422">
    <property type="entry name" value="valS"/>
    <property type="match status" value="1"/>
</dbReference>